<protein>
    <submittedName>
        <fullName evidence="2">DUF1344 domain-containing protein</fullName>
    </submittedName>
</protein>
<evidence type="ECO:0000313" key="3">
    <source>
        <dbReference type="Proteomes" id="UP000291088"/>
    </source>
</evidence>
<dbReference type="EMBL" id="SDVB01000196">
    <property type="protein sequence ID" value="RYC15384.1"/>
    <property type="molecule type" value="Genomic_DNA"/>
</dbReference>
<dbReference type="AlphaFoldDB" id="A0A4Q2TAI4"/>
<feature type="chain" id="PRO_5020686977" evidence="1">
    <location>
        <begin position="23"/>
        <end position="87"/>
    </location>
</feature>
<comment type="caution">
    <text evidence="2">The sequence shown here is derived from an EMBL/GenBank/DDBJ whole genome shotgun (WGS) entry which is preliminary data.</text>
</comment>
<reference evidence="2 3" key="1">
    <citation type="submission" date="2019-01" db="EMBL/GenBank/DDBJ databases">
        <authorList>
            <person name="Deng T."/>
        </authorList>
    </citation>
    <scope>NUCLEOTIDE SEQUENCE [LARGE SCALE GENOMIC DNA]</scope>
    <source>
        <strain evidence="2 3">F8825</strain>
    </source>
</reference>
<evidence type="ECO:0000313" key="2">
    <source>
        <dbReference type="EMBL" id="RYC15384.1"/>
    </source>
</evidence>
<accession>A0A4Q2TAI4</accession>
<evidence type="ECO:0000256" key="1">
    <source>
        <dbReference type="SAM" id="SignalP"/>
    </source>
</evidence>
<dbReference type="Proteomes" id="UP000291088">
    <property type="component" value="Unassembled WGS sequence"/>
</dbReference>
<keyword evidence="3" id="KW-1185">Reference proteome</keyword>
<name>A0A4Q2TAI4_9HYPH</name>
<sequence length="87" mass="9442">MRFVMAVLLGTASFLSPLSALAGSNDVEATIRSLNADQLTMTLDDGKTYVLPQEFNFEGLESGVKVIVFFTEVDGKRIVDDLQVVGE</sequence>
<keyword evidence="1" id="KW-0732">Signal</keyword>
<feature type="signal peptide" evidence="1">
    <location>
        <begin position="1"/>
        <end position="22"/>
    </location>
</feature>
<dbReference type="OrthoDB" id="7872012at2"/>
<gene>
    <name evidence="2" type="ORF">EUU22_10185</name>
</gene>
<proteinExistence type="predicted"/>
<dbReference type="InterPro" id="IPR009780">
    <property type="entry name" value="DUF1344"/>
</dbReference>
<dbReference type="Pfam" id="PF07076">
    <property type="entry name" value="DUF1344"/>
    <property type="match status" value="1"/>
</dbReference>
<dbReference type="RefSeq" id="WP_129331910.1">
    <property type="nucleotide sequence ID" value="NZ_SDVB01000196.1"/>
</dbReference>
<organism evidence="2 3">
    <name type="scientific">Ciceribacter ferrooxidans</name>
    <dbReference type="NCBI Taxonomy" id="2509717"/>
    <lineage>
        <taxon>Bacteria</taxon>
        <taxon>Pseudomonadati</taxon>
        <taxon>Pseudomonadota</taxon>
        <taxon>Alphaproteobacteria</taxon>
        <taxon>Hyphomicrobiales</taxon>
        <taxon>Rhizobiaceae</taxon>
        <taxon>Ciceribacter</taxon>
    </lineage>
</organism>